<dbReference type="PANTHER" id="PTHR43413">
    <property type="entry name" value="TRANSCRIPTIONAL REGULATOR, ASNC FAMILY"/>
    <property type="match status" value="1"/>
</dbReference>
<comment type="catalytic activity">
    <reaction evidence="7">
        <text>siroheme + 2 H(+) = 12,18-didecarboxysiroheme + 2 CO2</text>
        <dbReference type="Rhea" id="RHEA:19093"/>
        <dbReference type="ChEBI" id="CHEBI:15378"/>
        <dbReference type="ChEBI" id="CHEBI:16526"/>
        <dbReference type="ChEBI" id="CHEBI:60052"/>
        <dbReference type="ChEBI" id="CHEBI:140497"/>
        <dbReference type="EC" id="4.1.1.111"/>
    </reaction>
</comment>
<evidence type="ECO:0000256" key="3">
    <source>
        <dbReference type="ARBA" id="ARBA00023457"/>
    </source>
</evidence>
<evidence type="ECO:0000256" key="1">
    <source>
        <dbReference type="ARBA" id="ARBA00023239"/>
    </source>
</evidence>
<evidence type="ECO:0000259" key="8">
    <source>
        <dbReference type="Pfam" id="PF17805"/>
    </source>
</evidence>
<evidence type="ECO:0000313" key="11">
    <source>
        <dbReference type="Proteomes" id="UP000714380"/>
    </source>
</evidence>
<dbReference type="Proteomes" id="UP000714380">
    <property type="component" value="Unassembled WGS sequence"/>
</dbReference>
<proteinExistence type="inferred from homology"/>
<dbReference type="EMBL" id="JAEDAH010000043">
    <property type="protein sequence ID" value="MCA6063709.1"/>
    <property type="molecule type" value="Genomic_DNA"/>
</dbReference>
<evidence type="ECO:0000256" key="5">
    <source>
        <dbReference type="ARBA" id="ARBA00023471"/>
    </source>
</evidence>
<sequence>MHITQHGLPLTEHPYQTLAEQLAVTEAEVLSALQQMQDSGVIRRIALVPNHYAIGYRFNGMSVWQIKPDQLQQAGQRLAASGWVSHCYQRPTHGTEWPYNLFAMVHGTSRAQVDELLQQIKTLLGDSCLSHDVLFSSAILKKTGLRLTATNQ</sequence>
<keyword evidence="1" id="KW-0456">Lyase</keyword>
<evidence type="ECO:0000259" key="9">
    <source>
        <dbReference type="Pfam" id="PF22451"/>
    </source>
</evidence>
<comment type="function">
    <text evidence="6">Involved in heme d1 biosynthesis. Catalyzes the decarboxylation of siroheme into didecarboxysiroheme.</text>
</comment>
<feature type="domain" description="Siroheme decarboxylase AsnC-like ligand binding" evidence="8">
    <location>
        <begin position="54"/>
        <end position="141"/>
    </location>
</feature>
<comment type="pathway">
    <text evidence="2">Porphyrin-containing compound metabolism.</text>
</comment>
<comment type="similarity">
    <text evidence="3">Belongs to the Ahb/Nir family.</text>
</comment>
<accession>A0ABS7ZPS2</accession>
<keyword evidence="11" id="KW-1185">Reference proteome</keyword>
<dbReference type="Pfam" id="PF17805">
    <property type="entry name" value="AsnC_trans_reg2"/>
    <property type="match status" value="1"/>
</dbReference>
<evidence type="ECO:0000256" key="7">
    <source>
        <dbReference type="ARBA" id="ARBA00048470"/>
    </source>
</evidence>
<evidence type="ECO:0000256" key="2">
    <source>
        <dbReference type="ARBA" id="ARBA00023444"/>
    </source>
</evidence>
<comment type="subunit">
    <text evidence="4">Probably forms a complex composed of NirD, NirL, NirG and NirH. All proteins are required for the total conversion of siroheme to didecarboxysiroheme.</text>
</comment>
<feature type="domain" description="Siroheme decarboxylase NirL-like HTH" evidence="9">
    <location>
        <begin position="3"/>
        <end position="43"/>
    </location>
</feature>
<evidence type="ECO:0000256" key="4">
    <source>
        <dbReference type="ARBA" id="ARBA00023465"/>
    </source>
</evidence>
<evidence type="ECO:0000313" key="10">
    <source>
        <dbReference type="EMBL" id="MCA6063709.1"/>
    </source>
</evidence>
<protein>
    <recommendedName>
        <fullName evidence="5">siroheme decarboxylase</fullName>
        <ecNumber evidence="5">4.1.1.111</ecNumber>
    </recommendedName>
</protein>
<organism evidence="10 11">
    <name type="scientific">Thalassolituus marinus</name>
    <dbReference type="NCBI Taxonomy" id="671053"/>
    <lineage>
        <taxon>Bacteria</taxon>
        <taxon>Pseudomonadati</taxon>
        <taxon>Pseudomonadota</taxon>
        <taxon>Gammaproteobacteria</taxon>
        <taxon>Oceanospirillales</taxon>
        <taxon>Oceanospirillaceae</taxon>
        <taxon>Thalassolituus</taxon>
    </lineage>
</organism>
<gene>
    <name evidence="10" type="ORF">I9W95_08820</name>
</gene>
<dbReference type="Gene3D" id="3.30.70.3460">
    <property type="match status" value="1"/>
</dbReference>
<dbReference type="InterPro" id="IPR053953">
    <property type="entry name" value="NirdL-like_HTH"/>
</dbReference>
<dbReference type="InterPro" id="IPR050684">
    <property type="entry name" value="HTH-Siroheme_Decarb"/>
</dbReference>
<evidence type="ECO:0000256" key="6">
    <source>
        <dbReference type="ARBA" id="ARBA00045291"/>
    </source>
</evidence>
<dbReference type="EC" id="4.1.1.111" evidence="5"/>
<reference evidence="10 11" key="1">
    <citation type="submission" date="2020-12" db="EMBL/GenBank/DDBJ databases">
        <title>Novel Thalassolituus-related marine hydrocarbonoclastic bacteria mediated algae-derived hydrocarbons mineralization in twilight zone of the northern South China Sea.</title>
        <authorList>
            <person name="Dong C."/>
        </authorList>
    </citation>
    <scope>NUCLEOTIDE SEQUENCE [LARGE SCALE GENOMIC DNA]</scope>
    <source>
        <strain evidence="10 11">IMCC1826</strain>
    </source>
</reference>
<dbReference type="PANTHER" id="PTHR43413:SF1">
    <property type="entry name" value="SIROHEME DECARBOXYLASE NIRL SUBUNIT"/>
    <property type="match status" value="1"/>
</dbReference>
<dbReference type="Pfam" id="PF22451">
    <property type="entry name" value="NirdL-like_HTH"/>
    <property type="match status" value="1"/>
</dbReference>
<name>A0ABS7ZPS2_9GAMM</name>
<comment type="caution">
    <text evidence="10">The sequence shown here is derived from an EMBL/GenBank/DDBJ whole genome shotgun (WGS) entry which is preliminary data.</text>
</comment>
<dbReference type="InterPro" id="IPR040523">
    <property type="entry name" value="AsnC_trans_reg2"/>
</dbReference>